<evidence type="ECO:0008006" key="4">
    <source>
        <dbReference type="Google" id="ProtNLM"/>
    </source>
</evidence>
<protein>
    <recommendedName>
        <fullName evidence="4">SPW repeat-containing protein</fullName>
    </recommendedName>
</protein>
<feature type="transmembrane region" description="Helical" evidence="1">
    <location>
        <begin position="12"/>
        <end position="28"/>
    </location>
</feature>
<name>A0A1I5KAX8_9SPHN</name>
<keyword evidence="1" id="KW-1133">Transmembrane helix</keyword>
<dbReference type="AlphaFoldDB" id="A0A1I5KAX8"/>
<sequence length="133" mass="14328">MRPAAIEWFEKIAIATILLGFVNLGLTWPEVTQGGTQTAYVVTIAVVISGAMLALALLISRGRNSVAKWIFAIFAASALFSLFWSGVSFEPVGIVSVIRDLATVIAAALLFTPSVRKWFNDRGVANQAPTMTR</sequence>
<feature type="transmembrane region" description="Helical" evidence="1">
    <location>
        <begin position="40"/>
        <end position="59"/>
    </location>
</feature>
<dbReference type="EMBL" id="FOWZ01000001">
    <property type="protein sequence ID" value="SFO81903.1"/>
    <property type="molecule type" value="Genomic_DNA"/>
</dbReference>
<keyword evidence="1" id="KW-0472">Membrane</keyword>
<evidence type="ECO:0000313" key="3">
    <source>
        <dbReference type="Proteomes" id="UP000199331"/>
    </source>
</evidence>
<dbReference type="Proteomes" id="UP000199331">
    <property type="component" value="Unassembled WGS sequence"/>
</dbReference>
<gene>
    <name evidence="2" type="ORF">SAMN04488060_0036</name>
</gene>
<reference evidence="3" key="1">
    <citation type="submission" date="2016-10" db="EMBL/GenBank/DDBJ databases">
        <authorList>
            <person name="Varghese N."/>
            <person name="Submissions S."/>
        </authorList>
    </citation>
    <scope>NUCLEOTIDE SEQUENCE [LARGE SCALE GENOMIC DNA]</scope>
    <source>
        <strain evidence="3">CGMCC 1.7715</strain>
    </source>
</reference>
<keyword evidence="3" id="KW-1185">Reference proteome</keyword>
<evidence type="ECO:0000313" key="2">
    <source>
        <dbReference type="EMBL" id="SFO81903.1"/>
    </source>
</evidence>
<feature type="transmembrane region" description="Helical" evidence="1">
    <location>
        <begin position="92"/>
        <end position="112"/>
    </location>
</feature>
<accession>A0A1I5KAX8</accession>
<organism evidence="2 3">
    <name type="scientific">Qipengyuania nanhaisediminis</name>
    <dbReference type="NCBI Taxonomy" id="604088"/>
    <lineage>
        <taxon>Bacteria</taxon>
        <taxon>Pseudomonadati</taxon>
        <taxon>Pseudomonadota</taxon>
        <taxon>Alphaproteobacteria</taxon>
        <taxon>Sphingomonadales</taxon>
        <taxon>Erythrobacteraceae</taxon>
        <taxon>Qipengyuania</taxon>
    </lineage>
</organism>
<proteinExistence type="predicted"/>
<keyword evidence="1" id="KW-0812">Transmembrane</keyword>
<evidence type="ECO:0000256" key="1">
    <source>
        <dbReference type="SAM" id="Phobius"/>
    </source>
</evidence>
<feature type="transmembrane region" description="Helical" evidence="1">
    <location>
        <begin position="66"/>
        <end position="86"/>
    </location>
</feature>